<dbReference type="RefSeq" id="WP_179795014.1">
    <property type="nucleotide sequence ID" value="NZ_BAABHP010000025.1"/>
</dbReference>
<evidence type="ECO:0000259" key="1">
    <source>
        <dbReference type="SMART" id="SM00849"/>
    </source>
</evidence>
<dbReference type="PANTHER" id="PTHR42951:SF17">
    <property type="entry name" value="METALLO-BETA-LACTAMASE DOMAIN-CONTAINING PROTEIN"/>
    <property type="match status" value="1"/>
</dbReference>
<dbReference type="InterPro" id="IPR050855">
    <property type="entry name" value="NDM-1-like"/>
</dbReference>
<protein>
    <submittedName>
        <fullName evidence="2">Glyoxylase-like metal-dependent hydrolase (Beta-lactamase superfamily II)</fullName>
    </submittedName>
</protein>
<evidence type="ECO:0000313" key="2">
    <source>
        <dbReference type="EMBL" id="NYD37458.1"/>
    </source>
</evidence>
<feature type="domain" description="Metallo-beta-lactamase" evidence="1">
    <location>
        <begin position="23"/>
        <end position="213"/>
    </location>
</feature>
<proteinExistence type="predicted"/>
<evidence type="ECO:0000313" key="3">
    <source>
        <dbReference type="Proteomes" id="UP000535890"/>
    </source>
</evidence>
<dbReference type="GO" id="GO:0016787">
    <property type="term" value="F:hydrolase activity"/>
    <property type="evidence" value="ECO:0007669"/>
    <property type="project" value="UniProtKB-KW"/>
</dbReference>
<dbReference type="SUPFAM" id="SSF56281">
    <property type="entry name" value="Metallo-hydrolase/oxidoreductase"/>
    <property type="match status" value="1"/>
</dbReference>
<gene>
    <name evidence="2" type="ORF">BJ983_003560</name>
</gene>
<dbReference type="EMBL" id="JACCBN010000001">
    <property type="protein sequence ID" value="NYD37458.1"/>
    <property type="molecule type" value="Genomic_DNA"/>
</dbReference>
<organism evidence="2 3">
    <name type="scientific">Actinomycetospora corticicola</name>
    <dbReference type="NCBI Taxonomy" id="663602"/>
    <lineage>
        <taxon>Bacteria</taxon>
        <taxon>Bacillati</taxon>
        <taxon>Actinomycetota</taxon>
        <taxon>Actinomycetes</taxon>
        <taxon>Pseudonocardiales</taxon>
        <taxon>Pseudonocardiaceae</taxon>
        <taxon>Actinomycetospora</taxon>
    </lineage>
</organism>
<dbReference type="Gene3D" id="3.60.15.10">
    <property type="entry name" value="Ribonuclease Z/Hydroxyacylglutathione hydrolase-like"/>
    <property type="match status" value="1"/>
</dbReference>
<keyword evidence="3" id="KW-1185">Reference proteome</keyword>
<dbReference type="SMART" id="SM00849">
    <property type="entry name" value="Lactamase_B"/>
    <property type="match status" value="1"/>
</dbReference>
<sequence>MPPNAAEIVAPGVHRIRVGRGDTENAFLVEGDDGFTLVDVGWASAPAVITDALAALGDRPTAVRRIMVTHAHPDHVRGLATMRELTGAEVLIHHADAAWLRAGRVPTGGRSGAVGSTLDRLPFMRWTPVTPDRTLDDGELVEGSGLRVVHTPGHTAGHVALHHEPTRTLLIGDAAFHLRGLGLGPATLAHDPDTRPDALAALPTDVAAVGFAHGAPLTGDAVGAFHDFVRATGRSSTS</sequence>
<dbReference type="InterPro" id="IPR001279">
    <property type="entry name" value="Metallo-B-lactamas"/>
</dbReference>
<accession>A0A7Y9DXP4</accession>
<dbReference type="InterPro" id="IPR036866">
    <property type="entry name" value="RibonucZ/Hydroxyglut_hydro"/>
</dbReference>
<keyword evidence="2" id="KW-0378">Hydrolase</keyword>
<dbReference type="AlphaFoldDB" id="A0A7Y9DXP4"/>
<reference evidence="2 3" key="1">
    <citation type="submission" date="2020-07" db="EMBL/GenBank/DDBJ databases">
        <title>Sequencing the genomes of 1000 actinobacteria strains.</title>
        <authorList>
            <person name="Klenk H.-P."/>
        </authorList>
    </citation>
    <scope>NUCLEOTIDE SEQUENCE [LARGE SCALE GENOMIC DNA]</scope>
    <source>
        <strain evidence="2 3">DSM 45772</strain>
    </source>
</reference>
<dbReference type="CDD" id="cd07721">
    <property type="entry name" value="yflN-like_MBL-fold"/>
    <property type="match status" value="1"/>
</dbReference>
<dbReference type="PANTHER" id="PTHR42951">
    <property type="entry name" value="METALLO-BETA-LACTAMASE DOMAIN-CONTAINING"/>
    <property type="match status" value="1"/>
</dbReference>
<comment type="caution">
    <text evidence="2">The sequence shown here is derived from an EMBL/GenBank/DDBJ whole genome shotgun (WGS) entry which is preliminary data.</text>
</comment>
<dbReference type="Pfam" id="PF00753">
    <property type="entry name" value="Lactamase_B"/>
    <property type="match status" value="1"/>
</dbReference>
<name>A0A7Y9DXP4_9PSEU</name>
<dbReference type="Proteomes" id="UP000535890">
    <property type="component" value="Unassembled WGS sequence"/>
</dbReference>